<protein>
    <submittedName>
        <fullName evidence="1">Uncharacterized protein</fullName>
    </submittedName>
</protein>
<reference evidence="1" key="1">
    <citation type="submission" date="2023-02" db="EMBL/GenBank/DDBJ databases">
        <title>Polaribacter ponticola sp. nov., isolated from seawater.</title>
        <authorList>
            <person name="Baek J.H."/>
            <person name="Kim J.M."/>
            <person name="Choi D.G."/>
            <person name="Jeon C.O."/>
        </authorList>
    </citation>
    <scope>NUCLEOTIDE SEQUENCE</scope>
    <source>
        <strain evidence="1">MSW5</strain>
    </source>
</reference>
<proteinExistence type="predicted"/>
<keyword evidence="2" id="KW-1185">Reference proteome</keyword>
<sequence length="72" mass="8158">MSITSVKKEAASPEAPICFSPNLIFDLEINSAKVLFFLGSDKDKRLSTLFNWYRISVLKLFLLAKKAVCLLY</sequence>
<name>A0ABT5SD35_9FLAO</name>
<evidence type="ECO:0000313" key="1">
    <source>
        <dbReference type="EMBL" id="MDD7916027.1"/>
    </source>
</evidence>
<organism evidence="1 2">
    <name type="scientific">Polaribacter ponticola</name>
    <dbReference type="NCBI Taxonomy" id="2978475"/>
    <lineage>
        <taxon>Bacteria</taxon>
        <taxon>Pseudomonadati</taxon>
        <taxon>Bacteroidota</taxon>
        <taxon>Flavobacteriia</taxon>
        <taxon>Flavobacteriales</taxon>
        <taxon>Flavobacteriaceae</taxon>
    </lineage>
</organism>
<evidence type="ECO:0000313" key="2">
    <source>
        <dbReference type="Proteomes" id="UP001151478"/>
    </source>
</evidence>
<gene>
    <name evidence="1" type="ORF">N5A56_017130</name>
</gene>
<accession>A0ABT5SD35</accession>
<dbReference type="RefSeq" id="WP_274270623.1">
    <property type="nucleotide sequence ID" value="NZ_JAOSLC020000004.1"/>
</dbReference>
<dbReference type="Proteomes" id="UP001151478">
    <property type="component" value="Unassembled WGS sequence"/>
</dbReference>
<comment type="caution">
    <text evidence="1">The sequence shown here is derived from an EMBL/GenBank/DDBJ whole genome shotgun (WGS) entry which is preliminary data.</text>
</comment>
<dbReference type="EMBL" id="JAOSLC020000004">
    <property type="protein sequence ID" value="MDD7916027.1"/>
    <property type="molecule type" value="Genomic_DNA"/>
</dbReference>